<organism evidence="3 4">
    <name type="scientific">Arenimonas soli</name>
    <dbReference type="NCBI Taxonomy" id="2269504"/>
    <lineage>
        <taxon>Bacteria</taxon>
        <taxon>Pseudomonadati</taxon>
        <taxon>Pseudomonadota</taxon>
        <taxon>Gammaproteobacteria</taxon>
        <taxon>Lysobacterales</taxon>
        <taxon>Lysobacteraceae</taxon>
        <taxon>Arenimonas</taxon>
    </lineage>
</organism>
<comment type="similarity">
    <text evidence="1">Belongs to the short-chain fatty acyl-CoA assimilation regulator (ScfR) family.</text>
</comment>
<evidence type="ECO:0000256" key="1">
    <source>
        <dbReference type="ARBA" id="ARBA00007227"/>
    </source>
</evidence>
<dbReference type="PANTHER" id="PTHR43236">
    <property type="entry name" value="ANTITOXIN HIGA1"/>
    <property type="match status" value="1"/>
</dbReference>
<comment type="caution">
    <text evidence="3">The sequence shown here is derived from an EMBL/GenBank/DDBJ whole genome shotgun (WGS) entry which is preliminary data.</text>
</comment>
<gene>
    <name evidence="3" type="ORF">GCM10011521_17830</name>
</gene>
<dbReference type="Pfam" id="PF01381">
    <property type="entry name" value="HTH_3"/>
    <property type="match status" value="1"/>
</dbReference>
<accession>A0ABQ1HKT0</accession>
<dbReference type="SUPFAM" id="SSF47413">
    <property type="entry name" value="lambda repressor-like DNA-binding domains"/>
    <property type="match status" value="1"/>
</dbReference>
<dbReference type="InterPro" id="IPR052345">
    <property type="entry name" value="Rad_response_metalloprotease"/>
</dbReference>
<dbReference type="Proteomes" id="UP000623419">
    <property type="component" value="Unassembled WGS sequence"/>
</dbReference>
<dbReference type="Pfam" id="PF06114">
    <property type="entry name" value="Peptidase_M78"/>
    <property type="match status" value="1"/>
</dbReference>
<dbReference type="InterPro" id="IPR001387">
    <property type="entry name" value="Cro/C1-type_HTH"/>
</dbReference>
<dbReference type="PROSITE" id="PS50943">
    <property type="entry name" value="HTH_CROC1"/>
    <property type="match status" value="1"/>
</dbReference>
<dbReference type="Gene3D" id="1.10.260.40">
    <property type="entry name" value="lambda repressor-like DNA-binding domains"/>
    <property type="match status" value="1"/>
</dbReference>
<proteinExistence type="inferred from homology"/>
<keyword evidence="4" id="KW-1185">Reference proteome</keyword>
<evidence type="ECO:0000313" key="3">
    <source>
        <dbReference type="EMBL" id="GGA80017.1"/>
    </source>
</evidence>
<feature type="domain" description="HTH cro/C1-type" evidence="2">
    <location>
        <begin position="13"/>
        <end position="67"/>
    </location>
</feature>
<dbReference type="EMBL" id="BMKC01000002">
    <property type="protein sequence ID" value="GGA80017.1"/>
    <property type="molecule type" value="Genomic_DNA"/>
</dbReference>
<dbReference type="RefSeq" id="WP_188663347.1">
    <property type="nucleotide sequence ID" value="NZ_BMKC01000002.1"/>
</dbReference>
<dbReference type="PANTHER" id="PTHR43236:SF1">
    <property type="entry name" value="BLL7220 PROTEIN"/>
    <property type="match status" value="1"/>
</dbReference>
<dbReference type="InterPro" id="IPR010982">
    <property type="entry name" value="Lambda_DNA-bd_dom_sf"/>
</dbReference>
<reference evidence="4" key="1">
    <citation type="journal article" date="2019" name="Int. J. Syst. Evol. Microbiol.">
        <title>The Global Catalogue of Microorganisms (GCM) 10K type strain sequencing project: providing services to taxonomists for standard genome sequencing and annotation.</title>
        <authorList>
            <consortium name="The Broad Institute Genomics Platform"/>
            <consortium name="The Broad Institute Genome Sequencing Center for Infectious Disease"/>
            <person name="Wu L."/>
            <person name="Ma J."/>
        </authorList>
    </citation>
    <scope>NUCLEOTIDE SEQUENCE [LARGE SCALE GENOMIC DNA]</scope>
    <source>
        <strain evidence="4">CGMCC 1.15905</strain>
    </source>
</reference>
<evidence type="ECO:0000313" key="4">
    <source>
        <dbReference type="Proteomes" id="UP000623419"/>
    </source>
</evidence>
<protein>
    <submittedName>
        <fullName evidence="3">Transcriptional regulator</fullName>
    </submittedName>
</protein>
<evidence type="ECO:0000259" key="2">
    <source>
        <dbReference type="PROSITE" id="PS50943"/>
    </source>
</evidence>
<dbReference type="InterPro" id="IPR010359">
    <property type="entry name" value="IrrE_HExxH"/>
</dbReference>
<name>A0ABQ1HKT0_9GAMM</name>
<dbReference type="Gene3D" id="1.10.10.2910">
    <property type="match status" value="1"/>
</dbReference>
<sequence length="387" mass="44202">MTVGITGFVAGRLRQAREARGLSLVALADLVGVSTAAISQYEKGQHTPRPETFDMLSKRLNLPRTYFLRAETIAPVEQHRLFYRSMSSATKQARTRAGRRLEWFKEIVVYFEQFFDFHAPDVPDLGLPDDFRQLTRAHIESAAEQLRSHWRLGLEPIADVIRTMEANGIFVSRSTLGAETLDAFSEYDGERPYVFLSSDKECLVRSRFDCAHELGHLVLHRKVKQKELSRAADFKVIENQAHHFAGAFLFPAKSFQREIWGLSLDSFRSLKPTWKISIAAMISRASQLDMLDEESAKRLWINLSRRGWRQSEPLDDIPCEQPKMFAKAAESLIKNRLKTREQIIDDLSLRPSDIAELIGVEPGFFHDEGDGPKLKPQGDNVIQFKRT</sequence>
<dbReference type="CDD" id="cd00093">
    <property type="entry name" value="HTH_XRE"/>
    <property type="match status" value="1"/>
</dbReference>
<dbReference type="SMART" id="SM00530">
    <property type="entry name" value="HTH_XRE"/>
    <property type="match status" value="1"/>
</dbReference>